<name>A0A7S2XGT7_9EUKA</name>
<dbReference type="InterPro" id="IPR036770">
    <property type="entry name" value="Ankyrin_rpt-contain_sf"/>
</dbReference>
<reference evidence="4" key="1">
    <citation type="submission" date="2021-01" db="EMBL/GenBank/DDBJ databases">
        <authorList>
            <person name="Corre E."/>
            <person name="Pelletier E."/>
            <person name="Niang G."/>
            <person name="Scheremetjew M."/>
            <person name="Finn R."/>
            <person name="Kale V."/>
            <person name="Holt S."/>
            <person name="Cochrane G."/>
            <person name="Meng A."/>
            <person name="Brown T."/>
            <person name="Cohen L."/>
        </authorList>
    </citation>
    <scope>NUCLEOTIDE SEQUENCE</scope>
    <source>
        <strain evidence="4">CCMP622</strain>
    </source>
</reference>
<dbReference type="Gene3D" id="1.25.40.20">
    <property type="entry name" value="Ankyrin repeat-containing domain"/>
    <property type="match status" value="2"/>
</dbReference>
<evidence type="ECO:0000256" key="2">
    <source>
        <dbReference type="ARBA" id="ARBA00023043"/>
    </source>
</evidence>
<dbReference type="PROSITE" id="PS50297">
    <property type="entry name" value="ANK_REP_REGION"/>
    <property type="match status" value="2"/>
</dbReference>
<feature type="repeat" description="ANK" evidence="3">
    <location>
        <begin position="175"/>
        <end position="207"/>
    </location>
</feature>
<dbReference type="AlphaFoldDB" id="A0A7S2XGT7"/>
<evidence type="ECO:0000256" key="1">
    <source>
        <dbReference type="ARBA" id="ARBA00022737"/>
    </source>
</evidence>
<dbReference type="InterPro" id="IPR002110">
    <property type="entry name" value="Ankyrin_rpt"/>
</dbReference>
<evidence type="ECO:0000313" key="4">
    <source>
        <dbReference type="EMBL" id="CAD9777759.1"/>
    </source>
</evidence>
<dbReference type="PANTHER" id="PTHR24171">
    <property type="entry name" value="ANKYRIN REPEAT DOMAIN-CONTAINING PROTEIN 39-RELATED"/>
    <property type="match status" value="1"/>
</dbReference>
<accession>A0A7S2XGT7</accession>
<dbReference type="Pfam" id="PF12796">
    <property type="entry name" value="Ank_2"/>
    <property type="match status" value="1"/>
</dbReference>
<keyword evidence="1" id="KW-0677">Repeat</keyword>
<evidence type="ECO:0008006" key="5">
    <source>
        <dbReference type="Google" id="ProtNLM"/>
    </source>
</evidence>
<feature type="repeat" description="ANK" evidence="3">
    <location>
        <begin position="208"/>
        <end position="240"/>
    </location>
</feature>
<dbReference type="SMART" id="SM00248">
    <property type="entry name" value="ANK"/>
    <property type="match status" value="2"/>
</dbReference>
<dbReference type="GO" id="GO:0085020">
    <property type="term" value="P:protein K6-linked ubiquitination"/>
    <property type="evidence" value="ECO:0007669"/>
    <property type="project" value="TreeGrafter"/>
</dbReference>
<dbReference type="PROSITE" id="PS50088">
    <property type="entry name" value="ANK_REPEAT"/>
    <property type="match status" value="2"/>
</dbReference>
<evidence type="ECO:0000256" key="3">
    <source>
        <dbReference type="PROSITE-ProRule" id="PRU00023"/>
    </source>
</evidence>
<keyword evidence="2 3" id="KW-0040">ANK repeat</keyword>
<dbReference type="EMBL" id="HBHP01035380">
    <property type="protein sequence ID" value="CAD9777759.1"/>
    <property type="molecule type" value="Transcribed_RNA"/>
</dbReference>
<dbReference type="PANTHER" id="PTHR24171:SF8">
    <property type="entry name" value="BRCA1-ASSOCIATED RING DOMAIN PROTEIN 1"/>
    <property type="match status" value="1"/>
</dbReference>
<proteinExistence type="predicted"/>
<organism evidence="4">
    <name type="scientific">Lotharella oceanica</name>
    <dbReference type="NCBI Taxonomy" id="641309"/>
    <lineage>
        <taxon>Eukaryota</taxon>
        <taxon>Sar</taxon>
        <taxon>Rhizaria</taxon>
        <taxon>Cercozoa</taxon>
        <taxon>Chlorarachniophyceae</taxon>
        <taxon>Lotharella</taxon>
    </lineage>
</organism>
<protein>
    <recommendedName>
        <fullName evidence="5">STI1/HOP DP domain-containing protein</fullName>
    </recommendedName>
</protein>
<dbReference type="SUPFAM" id="SSF48403">
    <property type="entry name" value="Ankyrin repeat"/>
    <property type="match status" value="1"/>
</dbReference>
<gene>
    <name evidence="4" type="ORF">LSP00402_LOCUS21775</name>
</gene>
<dbReference type="GO" id="GO:0004842">
    <property type="term" value="F:ubiquitin-protein transferase activity"/>
    <property type="evidence" value="ECO:0007669"/>
    <property type="project" value="TreeGrafter"/>
</dbReference>
<sequence length="267" mass="27968">MKYYNDPTFISKLSSKMGDMSSLLGGGMGAMPGGAGAAGAMANPMAGMPAGGANPMAGMMQDPDMMNKFQQLASDPELAPLLQKIREGGPESMQSAMADPALLQKFSEKMQQVGIDQNKLAQQMQGAAPGPAMPSPAAPAGPEIETLLDAARYGDTEAAEDLTYVGKDVNARDSEMRTPIHWACAGGHAEIAQILIDNGCDLTAVDSKGNTPLHYATGYSQPELARILLDAGAPTDVQNKNGKTSKDVITLNPNNPIANMDEIMSRL</sequence>